<accession>A0ABD3NDW0</accession>
<proteinExistence type="inferred from homology"/>
<feature type="compositionally biased region" description="Polar residues" evidence="5">
    <location>
        <begin position="14"/>
        <end position="28"/>
    </location>
</feature>
<dbReference type="PANTHER" id="PTHR10015">
    <property type="entry name" value="HEAT SHOCK TRANSCRIPTION FACTOR"/>
    <property type="match status" value="1"/>
</dbReference>
<comment type="caution">
    <text evidence="8">The sequence shown here is derived from an EMBL/GenBank/DDBJ whole genome shotgun (WGS) entry which is preliminary data.</text>
</comment>
<keyword evidence="6" id="KW-0812">Transmembrane</keyword>
<feature type="compositionally biased region" description="Polar residues" evidence="5">
    <location>
        <begin position="687"/>
        <end position="700"/>
    </location>
</feature>
<keyword evidence="9" id="KW-1185">Reference proteome</keyword>
<dbReference type="InterPro" id="IPR000232">
    <property type="entry name" value="HSF_DNA-bd"/>
</dbReference>
<dbReference type="GO" id="GO:0005634">
    <property type="term" value="C:nucleus"/>
    <property type="evidence" value="ECO:0007669"/>
    <property type="project" value="UniProtKB-SubCell"/>
</dbReference>
<feature type="region of interest" description="Disordered" evidence="5">
    <location>
        <begin position="604"/>
        <end position="652"/>
    </location>
</feature>
<protein>
    <recommendedName>
        <fullName evidence="7">HSF-type DNA-binding domain-containing protein</fullName>
    </recommendedName>
</protein>
<reference evidence="8 9" key="1">
    <citation type="submission" date="2024-10" db="EMBL/GenBank/DDBJ databases">
        <title>Updated reference genomes for cyclostephanoid diatoms.</title>
        <authorList>
            <person name="Roberts W.R."/>
            <person name="Alverson A.J."/>
        </authorList>
    </citation>
    <scope>NUCLEOTIDE SEQUENCE [LARGE SCALE GENOMIC DNA]</scope>
    <source>
        <strain evidence="8 9">AJA010-31</strain>
    </source>
</reference>
<evidence type="ECO:0000256" key="2">
    <source>
        <dbReference type="ARBA" id="ARBA00023125"/>
    </source>
</evidence>
<gene>
    <name evidence="8" type="ORF">ACHAWO_000463</name>
</gene>
<sequence>MNTGIYRGDASPSPDATGSTTPASSSETFPAKTHSLICFLTAADPQVASFSNDGGSFEVFDQTTLSHKYLPQYFKHSNWGSFVRQLNLYGFTSSRLKEHSEVIIWNHEYFHRDHKEWLPNIKRPKKVKKTSSKQAPSPCDQAVDNPDVTTSPSSYSYEQNAKDGVKLTCADREWLHNQFAKVALKNKQLEEKIDFLITQTLNVDEGHSGSKRARIAHLGAPAPTPLRRTSFQAYSQESDDFRSLMESMIGDNSSEGKTNDEYSRGAYSQPAQALPPLEYRRDAYSAVQHRDAYSAAASVVNSLDSGTVGNINHHSSYGGRGEQFAPPPPPANAYPPGAYPQYHNMPPGAEWVPRSNRASDKMDGPDLVHSSEDAPPIMSPNVIIPEDQDKIPEWVAVVPPYESTASNYNASAVSNNGADDLEQGSRHPFMDMTLVSAQLVQSIRSKTVEEVLVKEQQKHSRLMSKRILFAVLALAAAAAVSLTSTVLMTKRDHLHEAALDATANSLSEYYYASTSMNASASNDETRWKNLDAFLAGLNSSSSDVSHEDEMNQDDLIGDSSWEDQSFFDHDFPDSPKQNTGQNKPWSHESTSANEWITTVSITEHATPSEHDESESESSEDVEHDDFESESSEDVGVRWKGEDDDATSASSSDRYYYDDEWEHENSPISFDQHGIESSGLQPDAMDEIQTSRVSTPGPSRGNITFTELSLTIDGEVETFHCYHQ</sequence>
<dbReference type="Pfam" id="PF00447">
    <property type="entry name" value="HSF_DNA-bind"/>
    <property type="match status" value="1"/>
</dbReference>
<evidence type="ECO:0000313" key="9">
    <source>
        <dbReference type="Proteomes" id="UP001530400"/>
    </source>
</evidence>
<evidence type="ECO:0000256" key="4">
    <source>
        <dbReference type="RuleBase" id="RU004020"/>
    </source>
</evidence>
<feature type="transmembrane region" description="Helical" evidence="6">
    <location>
        <begin position="467"/>
        <end position="488"/>
    </location>
</feature>
<evidence type="ECO:0000256" key="3">
    <source>
        <dbReference type="ARBA" id="ARBA00023242"/>
    </source>
</evidence>
<dbReference type="PRINTS" id="PR00056">
    <property type="entry name" value="HSFDOMAIN"/>
</dbReference>
<dbReference type="EMBL" id="JALLPJ020001206">
    <property type="protein sequence ID" value="KAL3774183.1"/>
    <property type="molecule type" value="Genomic_DNA"/>
</dbReference>
<feature type="compositionally biased region" description="Acidic residues" evidence="5">
    <location>
        <begin position="611"/>
        <end position="632"/>
    </location>
</feature>
<organism evidence="8 9">
    <name type="scientific">Cyclotella atomus</name>
    <dbReference type="NCBI Taxonomy" id="382360"/>
    <lineage>
        <taxon>Eukaryota</taxon>
        <taxon>Sar</taxon>
        <taxon>Stramenopiles</taxon>
        <taxon>Ochrophyta</taxon>
        <taxon>Bacillariophyta</taxon>
        <taxon>Coscinodiscophyceae</taxon>
        <taxon>Thalassiosirophycidae</taxon>
        <taxon>Stephanodiscales</taxon>
        <taxon>Stephanodiscaceae</taxon>
        <taxon>Cyclotella</taxon>
    </lineage>
</organism>
<feature type="region of interest" description="Disordered" evidence="5">
    <location>
        <begin position="566"/>
        <end position="591"/>
    </location>
</feature>
<feature type="compositionally biased region" description="Polar residues" evidence="5">
    <location>
        <begin position="147"/>
        <end position="157"/>
    </location>
</feature>
<evidence type="ECO:0000256" key="5">
    <source>
        <dbReference type="SAM" id="MobiDB-lite"/>
    </source>
</evidence>
<keyword evidence="3" id="KW-0539">Nucleus</keyword>
<dbReference type="SMART" id="SM00415">
    <property type="entry name" value="HSF"/>
    <property type="match status" value="1"/>
</dbReference>
<evidence type="ECO:0000259" key="7">
    <source>
        <dbReference type="SMART" id="SM00415"/>
    </source>
</evidence>
<feature type="compositionally biased region" description="Basic and acidic residues" evidence="5">
    <location>
        <begin position="359"/>
        <end position="372"/>
    </location>
</feature>
<comment type="subcellular location">
    <subcellularLocation>
        <location evidence="1">Nucleus</location>
    </subcellularLocation>
</comment>
<evidence type="ECO:0000256" key="6">
    <source>
        <dbReference type="SAM" id="Phobius"/>
    </source>
</evidence>
<comment type="similarity">
    <text evidence="4">Belongs to the HSF family.</text>
</comment>
<keyword evidence="6" id="KW-1133">Transmembrane helix</keyword>
<dbReference type="SUPFAM" id="SSF46785">
    <property type="entry name" value="Winged helix' DNA-binding domain"/>
    <property type="match status" value="1"/>
</dbReference>
<name>A0ABD3NDW0_9STRA</name>
<keyword evidence="2" id="KW-0238">DNA-binding</keyword>
<dbReference type="InterPro" id="IPR036390">
    <property type="entry name" value="WH_DNA-bd_sf"/>
</dbReference>
<feature type="region of interest" description="Disordered" evidence="5">
    <location>
        <begin position="1"/>
        <end position="28"/>
    </location>
</feature>
<dbReference type="AlphaFoldDB" id="A0ABD3NDW0"/>
<dbReference type="Gene3D" id="1.10.10.10">
    <property type="entry name" value="Winged helix-like DNA-binding domain superfamily/Winged helix DNA-binding domain"/>
    <property type="match status" value="1"/>
</dbReference>
<dbReference type="PANTHER" id="PTHR10015:SF206">
    <property type="entry name" value="HSF-TYPE DNA-BINDING DOMAIN-CONTAINING PROTEIN"/>
    <property type="match status" value="1"/>
</dbReference>
<dbReference type="InterPro" id="IPR036388">
    <property type="entry name" value="WH-like_DNA-bd_sf"/>
</dbReference>
<feature type="region of interest" description="Disordered" evidence="5">
    <location>
        <begin position="359"/>
        <end position="379"/>
    </location>
</feature>
<feature type="domain" description="HSF-type DNA-binding" evidence="7">
    <location>
        <begin position="25"/>
        <end position="124"/>
    </location>
</feature>
<evidence type="ECO:0000313" key="8">
    <source>
        <dbReference type="EMBL" id="KAL3774183.1"/>
    </source>
</evidence>
<feature type="compositionally biased region" description="Polar residues" evidence="5">
    <location>
        <begin position="575"/>
        <end position="591"/>
    </location>
</feature>
<dbReference type="GO" id="GO:0003677">
    <property type="term" value="F:DNA binding"/>
    <property type="evidence" value="ECO:0007669"/>
    <property type="project" value="UniProtKB-KW"/>
</dbReference>
<keyword evidence="6" id="KW-0472">Membrane</keyword>
<evidence type="ECO:0000256" key="1">
    <source>
        <dbReference type="ARBA" id="ARBA00004123"/>
    </source>
</evidence>
<feature type="region of interest" description="Disordered" evidence="5">
    <location>
        <begin position="665"/>
        <end position="700"/>
    </location>
</feature>
<feature type="region of interest" description="Disordered" evidence="5">
    <location>
        <begin position="125"/>
        <end position="157"/>
    </location>
</feature>
<dbReference type="Proteomes" id="UP001530400">
    <property type="component" value="Unassembled WGS sequence"/>
</dbReference>
<feature type="region of interest" description="Disordered" evidence="5">
    <location>
        <begin position="540"/>
        <end position="559"/>
    </location>
</feature>